<dbReference type="PANTHER" id="PTHR37534:SF46">
    <property type="entry name" value="ZN(II)2CYS6 TRANSCRIPTION FACTOR (EUROFUNG)"/>
    <property type="match status" value="1"/>
</dbReference>
<dbReference type="Proteomes" id="UP001610446">
    <property type="component" value="Unassembled WGS sequence"/>
</dbReference>
<comment type="subcellular location">
    <subcellularLocation>
        <location evidence="1">Nucleus</location>
    </subcellularLocation>
</comment>
<name>A0ABR4INL5_9EURO</name>
<reference evidence="3 4" key="1">
    <citation type="submission" date="2024-07" db="EMBL/GenBank/DDBJ databases">
        <title>Section-level genome sequencing and comparative genomics of Aspergillus sections Usti and Cavernicolus.</title>
        <authorList>
            <consortium name="Lawrence Berkeley National Laboratory"/>
            <person name="Nybo J.L."/>
            <person name="Vesth T.C."/>
            <person name="Theobald S."/>
            <person name="Frisvad J.C."/>
            <person name="Larsen T.O."/>
            <person name="Kjaerboelling I."/>
            <person name="Rothschild-Mancinelli K."/>
            <person name="Lyhne E.K."/>
            <person name="Kogle M.E."/>
            <person name="Barry K."/>
            <person name="Clum A."/>
            <person name="Na H."/>
            <person name="Ledsgaard L."/>
            <person name="Lin J."/>
            <person name="Lipzen A."/>
            <person name="Kuo A."/>
            <person name="Riley R."/>
            <person name="Mondo S."/>
            <person name="Labutti K."/>
            <person name="Haridas S."/>
            <person name="Pangalinan J."/>
            <person name="Salamov A.A."/>
            <person name="Simmons B.A."/>
            <person name="Magnuson J.K."/>
            <person name="Chen J."/>
            <person name="Drula E."/>
            <person name="Henrissat B."/>
            <person name="Wiebenga A."/>
            <person name="Lubbers R.J."/>
            <person name="Gomes A.C."/>
            <person name="Makela M.R."/>
            <person name="Stajich J."/>
            <person name="Grigoriev I.V."/>
            <person name="Mortensen U.H."/>
            <person name="De Vries R.P."/>
            <person name="Baker S.E."/>
            <person name="Andersen M.R."/>
        </authorList>
    </citation>
    <scope>NUCLEOTIDE SEQUENCE [LARGE SCALE GENOMIC DNA]</scope>
    <source>
        <strain evidence="3 4">CBS 123904</strain>
    </source>
</reference>
<keyword evidence="4" id="KW-1185">Reference proteome</keyword>
<dbReference type="EMBL" id="JBFXLU010000334">
    <property type="protein sequence ID" value="KAL2829360.1"/>
    <property type="molecule type" value="Genomic_DNA"/>
</dbReference>
<evidence type="ECO:0000313" key="4">
    <source>
        <dbReference type="Proteomes" id="UP001610446"/>
    </source>
</evidence>
<evidence type="ECO:0000256" key="1">
    <source>
        <dbReference type="ARBA" id="ARBA00004123"/>
    </source>
</evidence>
<accession>A0ABR4INL5</accession>
<comment type="caution">
    <text evidence="3">The sequence shown here is derived from an EMBL/GenBank/DDBJ whole genome shotgun (WGS) entry which is preliminary data.</text>
</comment>
<gene>
    <name evidence="3" type="ORF">BJY01DRAFT_255031</name>
</gene>
<sequence length="712" mass="80091">MKCDEHRPTCFSCHSAGLACSGYAKAIHFEHGDTSDPGLAGARFRRTIFTEDERQAMSRSLTDLVPPSLAHRQLVELDDECEQVPVTQDLQISRGPFGAFRLIRFLPSSPRPFDHYIAVPTIPHPTRSDDSSTCDPSSAGLFSDEIDPIDALLSESVMVVSDCFPPNTLPQLMDLPFLEESQTAYPLDINSNLAQKNWPFRNASSPQLQAQWATLDIAPRQDSFPSPRSALASPHPAVPPNISDLLQHYSTHILRFLTPFRHTKTPWHIMFIPLAKQCVAALTLGERPDHADLCAFYSILALSAFSLAGISQSPILIQEGQTYDQRARQHCRLMLDTAYDIPKTAKYKSTLIALLSIIQVSLCLTGYEAADYYFLETEKFIRFRGLNRTKSRKVRLLHHCYAYSRIFHESIYIGGQPSGHRRQILRAIESSELVAYSSDRPSFRLSKWTDLSKEMAKVKSKEVGENDLHIELPGTWPPTLYPEIFGLSEPWLFLLSLIVRLGKEKDAATARPDQAQTPIPLSEFLARAKTIETFIQYLHRQREAEHRSAAHGHEHRHADICTLHCIRDAAAYAVEILFYRRIYDLDASLLQGKVKFVHDCLVRCSPGEQEEDEEGGHASSPGIRQGRGLAGLIWPAFIAACEAEDPAMQVTFAAWFRSFARQSGLYAFHHVLRIVEEIWYGKKAQLDGASARASWTETMKRGLQRAAVAVLE</sequence>
<dbReference type="PANTHER" id="PTHR37534">
    <property type="entry name" value="TRANSCRIPTIONAL ACTIVATOR PROTEIN UGA3"/>
    <property type="match status" value="1"/>
</dbReference>
<evidence type="ECO:0000313" key="3">
    <source>
        <dbReference type="EMBL" id="KAL2829360.1"/>
    </source>
</evidence>
<dbReference type="Pfam" id="PF11951">
    <property type="entry name" value="Fungal_trans_2"/>
    <property type="match status" value="1"/>
</dbReference>
<proteinExistence type="predicted"/>
<protein>
    <submittedName>
        <fullName evidence="3">Fungal-specific transcription factor domain-containing protein</fullName>
    </submittedName>
</protein>
<dbReference type="InterPro" id="IPR021858">
    <property type="entry name" value="Fun_TF"/>
</dbReference>
<keyword evidence="2" id="KW-0539">Nucleus</keyword>
<evidence type="ECO:0000256" key="2">
    <source>
        <dbReference type="ARBA" id="ARBA00023242"/>
    </source>
</evidence>
<organism evidence="3 4">
    <name type="scientific">Aspergillus pseudoustus</name>
    <dbReference type="NCBI Taxonomy" id="1810923"/>
    <lineage>
        <taxon>Eukaryota</taxon>
        <taxon>Fungi</taxon>
        <taxon>Dikarya</taxon>
        <taxon>Ascomycota</taxon>
        <taxon>Pezizomycotina</taxon>
        <taxon>Eurotiomycetes</taxon>
        <taxon>Eurotiomycetidae</taxon>
        <taxon>Eurotiales</taxon>
        <taxon>Aspergillaceae</taxon>
        <taxon>Aspergillus</taxon>
        <taxon>Aspergillus subgen. Nidulantes</taxon>
    </lineage>
</organism>
<dbReference type="PROSITE" id="PS51257">
    <property type="entry name" value="PROKAR_LIPOPROTEIN"/>
    <property type="match status" value="1"/>
</dbReference>